<dbReference type="AlphaFoldDB" id="A0A840AMA5"/>
<dbReference type="PROSITE" id="PS51707">
    <property type="entry name" value="CYTH"/>
    <property type="match status" value="1"/>
</dbReference>
<dbReference type="Pfam" id="PF01928">
    <property type="entry name" value="CYTH"/>
    <property type="match status" value="1"/>
</dbReference>
<gene>
    <name evidence="3" type="ORF">GGR25_000684</name>
</gene>
<dbReference type="RefSeq" id="WP_183397299.1">
    <property type="nucleotide sequence ID" value="NZ_JACIDS010000001.1"/>
</dbReference>
<dbReference type="SUPFAM" id="SSF55154">
    <property type="entry name" value="CYTH-like phosphatases"/>
    <property type="match status" value="1"/>
</dbReference>
<dbReference type="InterPro" id="IPR023577">
    <property type="entry name" value="CYTH_domain"/>
</dbReference>
<dbReference type="SMART" id="SM00880">
    <property type="entry name" value="CHAD"/>
    <property type="match status" value="1"/>
</dbReference>
<protein>
    <submittedName>
        <fullName evidence="3">Inorganic triphosphatase YgiF</fullName>
    </submittedName>
</protein>
<dbReference type="PANTHER" id="PTHR39569:SF1">
    <property type="entry name" value="INORGANIC TRIPHOSPHATASE"/>
    <property type="match status" value="1"/>
</dbReference>
<sequence length="502" mass="55868">MLKRLSSAPPSLGVEREIKFALDARAAGRLRGDPLLADIAPTSRRQVSQYWDTEDRALRAAGLSLRLRHFDDRTMQTIKREADLAAGLLARVEDEIPLDGTTPDLDALARHVTPEFLAAVSNRLQPLFDVDVERTQWRLQRVGSVLQFDLDEGVIHAGEREQAVLELEIELAEGGAAPLFEVARELGRRIPLTLVFCTKSDRGYSLVGGAPCTPRRPQSVPLGPAATRADAFRVTAMAAVRAFAIHAATFTEQAEAETVHAMRVALRRLRTLIRFDADLFSAREARALRREIGWIFTRLGAARDLDILMAETAAWPPSTLSDHALAQLRRARHVAYHAVAEALAAPRYRRGLLNFVALVECGAWASRPAATKPAREGADAALARQWRAIHDAGRPSKLSEKRRHKLRIHAKRLRYATDFYKTLYDDDRAAKRSAALISATTALQDLLGLLNDRAMMKALIAERLPSIARRSLPPPTGRNEAELLAEADEAYRRLRGRKPFWD</sequence>
<accession>A0A840AMA5</accession>
<dbReference type="PROSITE" id="PS51708">
    <property type="entry name" value="CHAD"/>
    <property type="match status" value="1"/>
</dbReference>
<dbReference type="SMART" id="SM01118">
    <property type="entry name" value="CYTH"/>
    <property type="match status" value="1"/>
</dbReference>
<dbReference type="InterPro" id="IPR033469">
    <property type="entry name" value="CYTH-like_dom_sf"/>
</dbReference>
<dbReference type="CDD" id="cd07756">
    <property type="entry name" value="CYTH-like_Pase_CHAD"/>
    <property type="match status" value="1"/>
</dbReference>
<evidence type="ECO:0000259" key="2">
    <source>
        <dbReference type="PROSITE" id="PS51708"/>
    </source>
</evidence>
<dbReference type="PANTHER" id="PTHR39569">
    <property type="entry name" value="INORGANIC TRIPHOSPHATASE"/>
    <property type="match status" value="1"/>
</dbReference>
<dbReference type="InterPro" id="IPR038186">
    <property type="entry name" value="CHAD_dom_sf"/>
</dbReference>
<organism evidence="3 4">
    <name type="scientific">Kaistia hirudinis</name>
    <dbReference type="NCBI Taxonomy" id="1293440"/>
    <lineage>
        <taxon>Bacteria</taxon>
        <taxon>Pseudomonadati</taxon>
        <taxon>Pseudomonadota</taxon>
        <taxon>Alphaproteobacteria</taxon>
        <taxon>Hyphomicrobiales</taxon>
        <taxon>Kaistiaceae</taxon>
        <taxon>Kaistia</taxon>
    </lineage>
</organism>
<comment type="caution">
    <text evidence="3">The sequence shown here is derived from an EMBL/GenBank/DDBJ whole genome shotgun (WGS) entry which is preliminary data.</text>
</comment>
<name>A0A840AMA5_9HYPH</name>
<evidence type="ECO:0000259" key="1">
    <source>
        <dbReference type="PROSITE" id="PS51707"/>
    </source>
</evidence>
<dbReference type="EMBL" id="JACIDS010000001">
    <property type="protein sequence ID" value="MBB3929665.1"/>
    <property type="molecule type" value="Genomic_DNA"/>
</dbReference>
<dbReference type="GO" id="GO:0046872">
    <property type="term" value="F:metal ion binding"/>
    <property type="evidence" value="ECO:0007669"/>
    <property type="project" value="TreeGrafter"/>
</dbReference>
<evidence type="ECO:0000313" key="3">
    <source>
        <dbReference type="EMBL" id="MBB3929665.1"/>
    </source>
</evidence>
<feature type="domain" description="CHAD" evidence="2">
    <location>
        <begin position="225"/>
        <end position="502"/>
    </location>
</feature>
<dbReference type="InterPro" id="IPR039013">
    <property type="entry name" value="YgiF"/>
</dbReference>
<keyword evidence="4" id="KW-1185">Reference proteome</keyword>
<dbReference type="GO" id="GO:0050355">
    <property type="term" value="F:inorganic triphosphate phosphatase activity"/>
    <property type="evidence" value="ECO:0007669"/>
    <property type="project" value="InterPro"/>
</dbReference>
<dbReference type="Gene3D" id="2.40.320.10">
    <property type="entry name" value="Hypothetical Protein Pfu-838710-001"/>
    <property type="match status" value="1"/>
</dbReference>
<dbReference type="InterPro" id="IPR007899">
    <property type="entry name" value="CHAD_dom"/>
</dbReference>
<dbReference type="Pfam" id="PF05235">
    <property type="entry name" value="CHAD"/>
    <property type="match status" value="1"/>
</dbReference>
<dbReference type="Proteomes" id="UP000553963">
    <property type="component" value="Unassembled WGS sequence"/>
</dbReference>
<evidence type="ECO:0000313" key="4">
    <source>
        <dbReference type="Proteomes" id="UP000553963"/>
    </source>
</evidence>
<proteinExistence type="predicted"/>
<feature type="domain" description="CYTH" evidence="1">
    <location>
        <begin position="13"/>
        <end position="210"/>
    </location>
</feature>
<dbReference type="Gene3D" id="1.40.20.10">
    <property type="entry name" value="CHAD domain"/>
    <property type="match status" value="1"/>
</dbReference>
<reference evidence="3 4" key="1">
    <citation type="submission" date="2020-08" db="EMBL/GenBank/DDBJ databases">
        <title>Genomic Encyclopedia of Type Strains, Phase IV (KMG-IV): sequencing the most valuable type-strain genomes for metagenomic binning, comparative biology and taxonomic classification.</title>
        <authorList>
            <person name="Goeker M."/>
        </authorList>
    </citation>
    <scope>NUCLEOTIDE SEQUENCE [LARGE SCALE GENOMIC DNA]</scope>
    <source>
        <strain evidence="3 4">DSM 25966</strain>
    </source>
</reference>